<dbReference type="PIRSF" id="PIRSF037238">
    <property type="entry name" value="Carboxypeptidase_G2"/>
    <property type="match status" value="1"/>
</dbReference>
<comment type="caution">
    <text evidence="7">The sequence shown here is derived from an EMBL/GenBank/DDBJ whole genome shotgun (WGS) entry which is preliminary data.</text>
</comment>
<feature type="domain" description="Peptidase M20 dimerisation" evidence="6">
    <location>
        <begin position="207"/>
        <end position="290"/>
    </location>
</feature>
<dbReference type="Pfam" id="PF07687">
    <property type="entry name" value="M20_dimer"/>
    <property type="match status" value="1"/>
</dbReference>
<evidence type="ECO:0000313" key="7">
    <source>
        <dbReference type="EMBL" id="POR54335.1"/>
    </source>
</evidence>
<dbReference type="InterPro" id="IPR036264">
    <property type="entry name" value="Bact_exopeptidase_dim_dom"/>
</dbReference>
<dbReference type="GO" id="GO:0046872">
    <property type="term" value="F:metal ion binding"/>
    <property type="evidence" value="ECO:0007669"/>
    <property type="project" value="UniProtKB-KW"/>
</dbReference>
<keyword evidence="7" id="KW-0645">Protease</keyword>
<dbReference type="SUPFAM" id="SSF53187">
    <property type="entry name" value="Zn-dependent exopeptidases"/>
    <property type="match status" value="1"/>
</dbReference>
<organism evidence="7 8">
    <name type="scientific">Bosea psychrotolerans</name>
    <dbReference type="NCBI Taxonomy" id="1871628"/>
    <lineage>
        <taxon>Bacteria</taxon>
        <taxon>Pseudomonadati</taxon>
        <taxon>Pseudomonadota</taxon>
        <taxon>Alphaproteobacteria</taxon>
        <taxon>Hyphomicrobiales</taxon>
        <taxon>Boseaceae</taxon>
        <taxon>Bosea</taxon>
    </lineage>
</organism>
<feature type="active site" evidence="5">
    <location>
        <position position="111"/>
    </location>
</feature>
<gene>
    <name evidence="7" type="ORF">CYD53_103439</name>
</gene>
<protein>
    <submittedName>
        <fullName evidence="7">Glutamate carboxypeptidase</fullName>
    </submittedName>
</protein>
<evidence type="ECO:0000256" key="5">
    <source>
        <dbReference type="PIRSR" id="PIRSR037238-1"/>
    </source>
</evidence>
<dbReference type="PANTHER" id="PTHR43808:SF9">
    <property type="entry name" value="BLL0789 PROTEIN"/>
    <property type="match status" value="1"/>
</dbReference>
<dbReference type="InterPro" id="IPR017150">
    <property type="entry name" value="Pept_M20_glutamate_carboxypep"/>
</dbReference>
<dbReference type="InterPro" id="IPR002933">
    <property type="entry name" value="Peptidase_M20"/>
</dbReference>
<dbReference type="PANTHER" id="PTHR43808">
    <property type="entry name" value="ACETYLORNITHINE DEACETYLASE"/>
    <property type="match status" value="1"/>
</dbReference>
<dbReference type="PROSITE" id="PS00758">
    <property type="entry name" value="ARGE_DAPE_CPG2_1"/>
    <property type="match status" value="1"/>
</dbReference>
<evidence type="ECO:0000256" key="2">
    <source>
        <dbReference type="ARBA" id="ARBA00022723"/>
    </source>
</evidence>
<evidence type="ECO:0000313" key="8">
    <source>
        <dbReference type="Proteomes" id="UP000236919"/>
    </source>
</evidence>
<evidence type="ECO:0000256" key="4">
    <source>
        <dbReference type="ARBA" id="ARBA00022833"/>
    </source>
</evidence>
<dbReference type="GO" id="GO:0004180">
    <property type="term" value="F:carboxypeptidase activity"/>
    <property type="evidence" value="ECO:0007669"/>
    <property type="project" value="UniProtKB-KW"/>
</dbReference>
<feature type="active site" description="Proton acceptor" evidence="5">
    <location>
        <position position="172"/>
    </location>
</feature>
<evidence type="ECO:0000256" key="1">
    <source>
        <dbReference type="ARBA" id="ARBA00001947"/>
    </source>
</evidence>
<keyword evidence="2" id="KW-0479">Metal-binding</keyword>
<keyword evidence="4" id="KW-0862">Zinc</keyword>
<accession>A0A2S4MI77</accession>
<dbReference type="AlphaFoldDB" id="A0A2S4MI77"/>
<dbReference type="Gene3D" id="3.30.70.360">
    <property type="match status" value="1"/>
</dbReference>
<name>A0A2S4MI77_9HYPH</name>
<dbReference type="SUPFAM" id="SSF55031">
    <property type="entry name" value="Bacterial exopeptidase dimerisation domain"/>
    <property type="match status" value="1"/>
</dbReference>
<sequence>MSTCHGGSPCGVDKAASAPCVLARAMLLGEACEMSTIDPAVSALSVWLALESPTHHAPGVNGMMDLVAREVEGLPIAVERLQGRDGLGDSLILRGGPNNGELAVAVMSHLDTVHPVGTSAKDLPVRVEGDKLYGPGACDMKGGAWLALQAFKEVAIAGSAKRPMVFLFTPDEEIGSPTTRGVIEEIGRKSAAVLVTEPARDGGRIVTARKGVGRFDVKLEGRPAHSGTRHADGRSAIREAAHQILAIEGMTDYARGITTSVALVGGGTAANVIPQHAWFSVDCRVTSLADGVMMENRIIGLTPRDPDVVIKVTGGMNRPPYEKSTAVAGLFETARGIAAGIGFDLQDVPMTGGGSDGNFTAALGIPTLDGLGIDGGGAHTLSEYGLVSSIAPRRALIKGLLETI</sequence>
<keyword evidence="8" id="KW-1185">Reference proteome</keyword>
<evidence type="ECO:0000256" key="3">
    <source>
        <dbReference type="ARBA" id="ARBA00022801"/>
    </source>
</evidence>
<proteinExistence type="predicted"/>
<keyword evidence="7" id="KW-0121">Carboxypeptidase</keyword>
<reference evidence="7 8" key="1">
    <citation type="submission" date="2018-01" db="EMBL/GenBank/DDBJ databases">
        <title>Genomic Encyclopedia of Type Strains, Phase III (KMG-III): the genomes of soil and plant-associated and newly described type strains.</title>
        <authorList>
            <person name="Whitman W."/>
        </authorList>
    </citation>
    <scope>NUCLEOTIDE SEQUENCE [LARGE SCALE GENOMIC DNA]</scope>
    <source>
        <strain evidence="7 8">1131</strain>
    </source>
</reference>
<dbReference type="Proteomes" id="UP000236919">
    <property type="component" value="Unassembled WGS sequence"/>
</dbReference>
<dbReference type="InterPro" id="IPR011650">
    <property type="entry name" value="Peptidase_M20_dimer"/>
</dbReference>
<dbReference type="Pfam" id="PF01546">
    <property type="entry name" value="Peptidase_M20"/>
    <property type="match status" value="1"/>
</dbReference>
<dbReference type="InterPro" id="IPR001261">
    <property type="entry name" value="ArgE/DapE_CS"/>
</dbReference>
<comment type="cofactor">
    <cofactor evidence="1">
        <name>Zn(2+)</name>
        <dbReference type="ChEBI" id="CHEBI:29105"/>
    </cofactor>
</comment>
<dbReference type="EMBL" id="PQFZ01000003">
    <property type="protein sequence ID" value="POR54335.1"/>
    <property type="molecule type" value="Genomic_DNA"/>
</dbReference>
<dbReference type="InterPro" id="IPR050072">
    <property type="entry name" value="Peptidase_M20A"/>
</dbReference>
<dbReference type="CDD" id="cd03885">
    <property type="entry name" value="M20_CPDG2"/>
    <property type="match status" value="1"/>
</dbReference>
<evidence type="ECO:0000259" key="6">
    <source>
        <dbReference type="Pfam" id="PF07687"/>
    </source>
</evidence>
<keyword evidence="3" id="KW-0378">Hydrolase</keyword>
<dbReference type="Gene3D" id="3.40.630.10">
    <property type="entry name" value="Zn peptidases"/>
    <property type="match status" value="1"/>
</dbReference>